<proteinExistence type="inferred from homology"/>
<dbReference type="PRINTS" id="PR00792">
    <property type="entry name" value="PEPSIN"/>
</dbReference>
<dbReference type="InterPro" id="IPR033121">
    <property type="entry name" value="PEPTIDASE_A1"/>
</dbReference>
<evidence type="ECO:0000256" key="5">
    <source>
        <dbReference type="ARBA" id="ARBA00022729"/>
    </source>
</evidence>
<evidence type="ECO:0000259" key="15">
    <source>
        <dbReference type="PROSITE" id="PS51767"/>
    </source>
</evidence>
<keyword evidence="3" id="KW-1003">Cell membrane</keyword>
<evidence type="ECO:0000256" key="1">
    <source>
        <dbReference type="ARBA" id="ARBA00004236"/>
    </source>
</evidence>
<evidence type="ECO:0000256" key="2">
    <source>
        <dbReference type="ARBA" id="ARBA00007447"/>
    </source>
</evidence>
<dbReference type="Gene3D" id="2.40.70.10">
    <property type="entry name" value="Acid Proteases"/>
    <property type="match status" value="2"/>
</dbReference>
<evidence type="ECO:0000256" key="10">
    <source>
        <dbReference type="ARBA" id="ARBA00023288"/>
    </source>
</evidence>
<dbReference type="SUPFAM" id="SSF50630">
    <property type="entry name" value="Acid proteases"/>
    <property type="match status" value="1"/>
</dbReference>
<dbReference type="STRING" id="2025994.A0A2T2ZX80"/>
<keyword evidence="17" id="KW-1185">Reference proteome</keyword>
<dbReference type="FunFam" id="2.40.70.10:FF:000085">
    <property type="entry name" value="Aspartic-type endopeptidase (CtsD), putative"/>
    <property type="match status" value="1"/>
</dbReference>
<dbReference type="Proteomes" id="UP000241462">
    <property type="component" value="Unassembled WGS sequence"/>
</dbReference>
<feature type="active site" evidence="11">
    <location>
        <position position="340"/>
    </location>
</feature>
<keyword evidence="8" id="KW-0472">Membrane</keyword>
<sequence>MHRGTLAQIPLWATCVQAFYPYIPTYACDVYHGCDNQDKRSLPLDSPNVPVTEEIDAGEPLTLKLFQKSSPHVAQDPAFIAARQAARLRRKYEEGFKGFIATPVTSENLDKRDNTFSIMTAETPAATNSIALDQDGSDISYFIQAEIGSNGDPFYMLCDTGAGSTWVMGSGCTSTACSEHTTWDSSTSSTYSSTGKDFSIAYGTGSVKGALVEDSIAVGSVKITMSFGVANTTSTDFEHFAFDGILGLSMASAATDNFINSVQKDKSLSSTLFSVDLNRASDGTNTGEITFGGTDSSKYTGSITYTSVDSAADGAWAIPIDNMGYNGKEAGIKNILAYIDTGTTYAFGPSDDVAALHALIDGAESADNVTFTAPCDTDTPITVTFSGVAHTISSEDWLSTASSKGVCTSNIYGQEVVSGAFLLGDVFLKNVYAVFDVDNTQIGFASKSFGGTSSTSTSTSSAESTSKSSSTSASSTDSSATSTASAAAESAGASATKTSSGAGAASAASGLRSQSTAVYACILSAVVLLAVMV</sequence>
<evidence type="ECO:0000313" key="17">
    <source>
        <dbReference type="Proteomes" id="UP000241462"/>
    </source>
</evidence>
<keyword evidence="7" id="KW-0378">Hydrolase</keyword>
<keyword evidence="9" id="KW-0325">Glycoprotein</keyword>
<evidence type="ECO:0000256" key="8">
    <source>
        <dbReference type="ARBA" id="ARBA00023136"/>
    </source>
</evidence>
<accession>A0A2T2ZX80</accession>
<evidence type="ECO:0000256" key="11">
    <source>
        <dbReference type="PIRSR" id="PIRSR601461-1"/>
    </source>
</evidence>
<dbReference type="PROSITE" id="PS51767">
    <property type="entry name" value="PEPTIDASE_A1"/>
    <property type="match status" value="1"/>
</dbReference>
<dbReference type="GO" id="GO:0005886">
    <property type="term" value="C:plasma membrane"/>
    <property type="evidence" value="ECO:0007669"/>
    <property type="project" value="UniProtKB-SubCell"/>
</dbReference>
<dbReference type="FunFam" id="2.40.70.10:FF:000060">
    <property type="entry name" value="Aspartic-type endopeptidase ctsD"/>
    <property type="match status" value="1"/>
</dbReference>
<evidence type="ECO:0000313" key="16">
    <source>
        <dbReference type="EMBL" id="PSR78800.1"/>
    </source>
</evidence>
<protein>
    <submittedName>
        <fullName evidence="16">Aspartic peptidase domain-containing protein</fullName>
    </submittedName>
</protein>
<evidence type="ECO:0000256" key="13">
    <source>
        <dbReference type="SAM" id="MobiDB-lite"/>
    </source>
</evidence>
<evidence type="ECO:0000256" key="6">
    <source>
        <dbReference type="ARBA" id="ARBA00022750"/>
    </source>
</evidence>
<dbReference type="PANTHER" id="PTHR47966:SF75">
    <property type="entry name" value="ENDOPEPTIDASE (CTSD), PUTATIVE (AFU_ORTHOLOGUE AFUA_4G07040)-RELATED"/>
    <property type="match status" value="1"/>
</dbReference>
<evidence type="ECO:0000256" key="9">
    <source>
        <dbReference type="ARBA" id="ARBA00023180"/>
    </source>
</evidence>
<dbReference type="EMBL" id="KZ678591">
    <property type="protein sequence ID" value="PSR78800.1"/>
    <property type="molecule type" value="Genomic_DNA"/>
</dbReference>
<keyword evidence="10" id="KW-0449">Lipoprotein</keyword>
<keyword evidence="4" id="KW-0645">Protease</keyword>
<keyword evidence="6" id="KW-0064">Aspartyl protease</keyword>
<dbReference type="GO" id="GO:0004190">
    <property type="term" value="F:aspartic-type endopeptidase activity"/>
    <property type="evidence" value="ECO:0007669"/>
    <property type="project" value="UniProtKB-KW"/>
</dbReference>
<feature type="disulfide bond" evidence="12">
    <location>
        <begin position="172"/>
        <end position="177"/>
    </location>
</feature>
<evidence type="ECO:0000256" key="12">
    <source>
        <dbReference type="PIRSR" id="PIRSR601461-2"/>
    </source>
</evidence>
<feature type="region of interest" description="Disordered" evidence="13">
    <location>
        <begin position="449"/>
        <end position="479"/>
    </location>
</feature>
<evidence type="ECO:0000256" key="4">
    <source>
        <dbReference type="ARBA" id="ARBA00022670"/>
    </source>
</evidence>
<organism evidence="16 17">
    <name type="scientific">Coniella lustricola</name>
    <dbReference type="NCBI Taxonomy" id="2025994"/>
    <lineage>
        <taxon>Eukaryota</taxon>
        <taxon>Fungi</taxon>
        <taxon>Dikarya</taxon>
        <taxon>Ascomycota</taxon>
        <taxon>Pezizomycotina</taxon>
        <taxon>Sordariomycetes</taxon>
        <taxon>Sordariomycetidae</taxon>
        <taxon>Diaporthales</taxon>
        <taxon>Schizoparmaceae</taxon>
        <taxon>Coniella</taxon>
    </lineage>
</organism>
<dbReference type="InterPro" id="IPR021109">
    <property type="entry name" value="Peptidase_aspartic_dom_sf"/>
</dbReference>
<dbReference type="InterPro" id="IPR034164">
    <property type="entry name" value="Pepsin-like_dom"/>
</dbReference>
<dbReference type="OrthoDB" id="660550at2759"/>
<comment type="similarity">
    <text evidence="2">Belongs to the peptidase A1 family.</text>
</comment>
<keyword evidence="12" id="KW-1015">Disulfide bond</keyword>
<feature type="active site" evidence="11">
    <location>
        <position position="159"/>
    </location>
</feature>
<evidence type="ECO:0000256" key="7">
    <source>
        <dbReference type="ARBA" id="ARBA00022801"/>
    </source>
</evidence>
<dbReference type="InParanoid" id="A0A2T2ZX80"/>
<comment type="subcellular location">
    <subcellularLocation>
        <location evidence="1">Cell membrane</location>
    </subcellularLocation>
</comment>
<evidence type="ECO:0000256" key="14">
    <source>
        <dbReference type="SAM" id="SignalP"/>
    </source>
</evidence>
<dbReference type="AlphaFoldDB" id="A0A2T2ZX80"/>
<feature type="disulfide bond" evidence="12">
    <location>
        <begin position="375"/>
        <end position="407"/>
    </location>
</feature>
<dbReference type="GO" id="GO:0006508">
    <property type="term" value="P:proteolysis"/>
    <property type="evidence" value="ECO:0007669"/>
    <property type="project" value="UniProtKB-KW"/>
</dbReference>
<dbReference type="InterPro" id="IPR001461">
    <property type="entry name" value="Aspartic_peptidase_A1"/>
</dbReference>
<dbReference type="Pfam" id="PF00026">
    <property type="entry name" value="Asp"/>
    <property type="match status" value="1"/>
</dbReference>
<feature type="domain" description="Peptidase A1" evidence="15">
    <location>
        <begin position="141"/>
        <end position="445"/>
    </location>
</feature>
<name>A0A2T2ZX80_9PEZI</name>
<gene>
    <name evidence="16" type="ORF">BD289DRAFT_463157</name>
</gene>
<reference evidence="16 17" key="1">
    <citation type="journal article" date="2018" name="Mycol. Prog.">
        <title>Coniella lustricola, a new species from submerged detritus.</title>
        <authorList>
            <person name="Raudabaugh D.B."/>
            <person name="Iturriaga T."/>
            <person name="Carver A."/>
            <person name="Mondo S."/>
            <person name="Pangilinan J."/>
            <person name="Lipzen A."/>
            <person name="He G."/>
            <person name="Amirebrahimi M."/>
            <person name="Grigoriev I.V."/>
            <person name="Miller A.N."/>
        </authorList>
    </citation>
    <scope>NUCLEOTIDE SEQUENCE [LARGE SCALE GENOMIC DNA]</scope>
    <source>
        <strain evidence="16 17">B22-T-1</strain>
    </source>
</reference>
<keyword evidence="5 14" id="KW-0732">Signal</keyword>
<feature type="chain" id="PRO_5015399766" evidence="14">
    <location>
        <begin position="19"/>
        <end position="533"/>
    </location>
</feature>
<dbReference type="PANTHER" id="PTHR47966">
    <property type="entry name" value="BETA-SITE APP-CLEAVING ENZYME, ISOFORM A-RELATED"/>
    <property type="match status" value="1"/>
</dbReference>
<evidence type="ECO:0000256" key="3">
    <source>
        <dbReference type="ARBA" id="ARBA00022475"/>
    </source>
</evidence>
<dbReference type="CDD" id="cd05471">
    <property type="entry name" value="pepsin_like"/>
    <property type="match status" value="1"/>
</dbReference>
<feature type="signal peptide" evidence="14">
    <location>
        <begin position="1"/>
        <end position="18"/>
    </location>
</feature>